<feature type="compositionally biased region" description="Basic and acidic residues" evidence="1">
    <location>
        <begin position="360"/>
        <end position="383"/>
    </location>
</feature>
<feature type="compositionally biased region" description="Low complexity" evidence="1">
    <location>
        <begin position="384"/>
        <end position="396"/>
    </location>
</feature>
<feature type="compositionally biased region" description="Basic and acidic residues" evidence="1">
    <location>
        <begin position="45"/>
        <end position="55"/>
    </location>
</feature>
<protein>
    <submittedName>
        <fullName evidence="2">Prolyl oligopeptidase family protein</fullName>
    </submittedName>
</protein>
<feature type="compositionally biased region" description="Basic residues" evidence="1">
    <location>
        <begin position="626"/>
        <end position="638"/>
    </location>
</feature>
<organism evidence="2">
    <name type="scientific">uncultured Rubrobacteraceae bacterium</name>
    <dbReference type="NCBI Taxonomy" id="349277"/>
    <lineage>
        <taxon>Bacteria</taxon>
        <taxon>Bacillati</taxon>
        <taxon>Actinomycetota</taxon>
        <taxon>Rubrobacteria</taxon>
        <taxon>Rubrobacterales</taxon>
        <taxon>Rubrobacteraceae</taxon>
        <taxon>environmental samples</taxon>
    </lineage>
</organism>
<feature type="region of interest" description="Disordered" evidence="1">
    <location>
        <begin position="341"/>
        <end position="648"/>
    </location>
</feature>
<feature type="compositionally biased region" description="Basic residues" evidence="1">
    <location>
        <begin position="72"/>
        <end position="91"/>
    </location>
</feature>
<gene>
    <name evidence="2" type="ORF">AVDCRST_MAG05-5114</name>
</gene>
<feature type="compositionally biased region" description="Basic and acidic residues" evidence="1">
    <location>
        <begin position="187"/>
        <end position="203"/>
    </location>
</feature>
<feature type="compositionally biased region" description="Basic and acidic residues" evidence="1">
    <location>
        <begin position="639"/>
        <end position="648"/>
    </location>
</feature>
<sequence length="648" mass="71892">GPARSRPVRLVEVSHLLGPHSPGRRRPEGHGPRRRRRLLAGEPTRGGRAERDRPPLPRRQHQGRHPPSVQRPHPRPRVRRRRLRGPRRHGLFRQLRGPAALLRPPRGRTGAAHGGGSPPLRGHDGGRRQGPPHRRARGPHGGGRAGKRGGRHRPRGRRRDRARLRQRLLLLAPAEPGRTKAGLAHLEPPEHALGRHGALDGRVGRRRRAARGREAGGRPRRVSPPARVVPGRDAPPRLRPDRLVEPVPGGRGRGRAALPDGGRVRAAALGLRDVHLRLPLPDADSVRPDPARRLPPGHPGHRDRGARRGRDALLRRQLSPREWRLGRASLYSRLAHGLHLRRAPRHGDGRTGGAAPGGGPRDRRGLPLRPRDRRVPDGGRPDGPRLLLPAGEQGPRGPRGREAAAARAEPRGTYRHDPAQPGSGDTAQDQPRFRRARRQLRRLHGLRPRVPATARRDVGCCGRGRLRQRGQVPRGEGRGGRRAAPDRGRQRRRVHDAVRADVQGGVRGGRELLRRQRRGGPGRGDPQVRVEVPGPPDRALPRTRGPLPGTLPHPPYRRPLLPRRLLPGPRRRGGPAEPGRDDVRSLEGEGPPRRLRPVRGRAARLPPRGEHQAGSGRRALFLLPRLRFRPRRPRRARPHREPGRTGGM</sequence>
<feature type="non-terminal residue" evidence="2">
    <location>
        <position position="1"/>
    </location>
</feature>
<feature type="region of interest" description="Disordered" evidence="1">
    <location>
        <begin position="280"/>
        <end position="312"/>
    </location>
</feature>
<feature type="non-terminal residue" evidence="2">
    <location>
        <position position="648"/>
    </location>
</feature>
<evidence type="ECO:0000313" key="2">
    <source>
        <dbReference type="EMBL" id="CAA9538408.1"/>
    </source>
</evidence>
<dbReference type="AlphaFoldDB" id="A0A6J4U266"/>
<accession>A0A6J4U266</accession>
<feature type="compositionally biased region" description="Basic and acidic residues" evidence="1">
    <location>
        <begin position="300"/>
        <end position="312"/>
    </location>
</feature>
<feature type="compositionally biased region" description="Basic residues" evidence="1">
    <location>
        <begin position="593"/>
        <end position="602"/>
    </location>
</feature>
<feature type="compositionally biased region" description="Basic residues" evidence="1">
    <location>
        <begin position="433"/>
        <end position="447"/>
    </location>
</feature>
<reference evidence="2" key="1">
    <citation type="submission" date="2020-02" db="EMBL/GenBank/DDBJ databases">
        <authorList>
            <person name="Meier V. D."/>
        </authorList>
    </citation>
    <scope>NUCLEOTIDE SEQUENCE</scope>
    <source>
        <strain evidence="2">AVDCRST_MAG05</strain>
    </source>
</reference>
<feature type="compositionally biased region" description="Low complexity" evidence="1">
    <location>
        <begin position="223"/>
        <end position="232"/>
    </location>
</feature>
<feature type="compositionally biased region" description="Basic and acidic residues" evidence="1">
    <location>
        <begin position="234"/>
        <end position="244"/>
    </location>
</feature>
<name>A0A6J4U266_9ACTN</name>
<feature type="region of interest" description="Disordered" evidence="1">
    <location>
        <begin position="1"/>
        <end position="259"/>
    </location>
</feature>
<dbReference type="EMBL" id="CADCVM010000544">
    <property type="protein sequence ID" value="CAA9538408.1"/>
    <property type="molecule type" value="Genomic_DNA"/>
</dbReference>
<proteinExistence type="predicted"/>
<feature type="compositionally biased region" description="Basic and acidic residues" evidence="1">
    <location>
        <begin position="578"/>
        <end position="592"/>
    </location>
</feature>
<evidence type="ECO:0000256" key="1">
    <source>
        <dbReference type="SAM" id="MobiDB-lite"/>
    </source>
</evidence>
<feature type="compositionally biased region" description="Low complexity" evidence="1">
    <location>
        <begin position="558"/>
        <end position="568"/>
    </location>
</feature>
<feature type="compositionally biased region" description="Basic and acidic residues" evidence="1">
    <location>
        <begin position="399"/>
        <end position="418"/>
    </location>
</feature>
<feature type="compositionally biased region" description="Gly residues" evidence="1">
    <location>
        <begin position="350"/>
        <end position="359"/>
    </location>
</feature>
<feature type="compositionally biased region" description="Basic residues" evidence="1">
    <location>
        <begin position="145"/>
        <end position="166"/>
    </location>
</feature>
<feature type="compositionally biased region" description="Basic and acidic residues" evidence="1">
    <location>
        <begin position="475"/>
        <end position="488"/>
    </location>
</feature>